<name>A0AAD2F1R4_9RALS</name>
<reference evidence="1 4" key="1">
    <citation type="submission" date="2023-07" db="EMBL/GenBank/DDBJ databases">
        <authorList>
            <person name="Peeters C."/>
        </authorList>
    </citation>
    <scope>NUCLEOTIDE SEQUENCE</scope>
    <source>
        <strain evidence="2 4">LMG 18095</strain>
        <strain evidence="1">R-77560</strain>
    </source>
</reference>
<evidence type="ECO:0000313" key="1">
    <source>
        <dbReference type="EMBL" id="CAJ0775213.1"/>
    </source>
</evidence>
<proteinExistence type="predicted"/>
<evidence type="ECO:0000313" key="2">
    <source>
        <dbReference type="EMBL" id="CAJ0800516.1"/>
    </source>
</evidence>
<dbReference type="Proteomes" id="UP001189756">
    <property type="component" value="Unassembled WGS sequence"/>
</dbReference>
<dbReference type="AlphaFoldDB" id="A0AAD2F1R4"/>
<gene>
    <name evidence="2" type="ORF">LMG18095_03481</name>
    <name evidence="1" type="ORF">R77560_00001</name>
</gene>
<dbReference type="EMBL" id="CATZAR010000011">
    <property type="protein sequence ID" value="CAJ0800516.1"/>
    <property type="molecule type" value="Genomic_DNA"/>
</dbReference>
<keyword evidence="4" id="KW-1185">Reference proteome</keyword>
<protein>
    <submittedName>
        <fullName evidence="1">Uncharacterized protein</fullName>
    </submittedName>
</protein>
<dbReference type="EMBL" id="CATZAZ010000001">
    <property type="protein sequence ID" value="CAJ0775213.1"/>
    <property type="molecule type" value="Genomic_DNA"/>
</dbReference>
<dbReference type="Proteomes" id="UP001189773">
    <property type="component" value="Unassembled WGS sequence"/>
</dbReference>
<evidence type="ECO:0000313" key="4">
    <source>
        <dbReference type="Proteomes" id="UP001189773"/>
    </source>
</evidence>
<sequence>MRAMFDGDYRRAPAACTDRQRQARIGHAHKEYAAKDYDAARTTLRSLLADCDPFMDWIERDKARSDLAVTEYHRGDNAQCLAVLFETTAITAQRDASLILPPCDADNYVSTSKAILYNQMLRQAPGKH</sequence>
<organism evidence="1 3">
    <name type="scientific">Ralstonia thomasii</name>
    <dbReference type="NCBI Taxonomy" id="3058596"/>
    <lineage>
        <taxon>Bacteria</taxon>
        <taxon>Pseudomonadati</taxon>
        <taxon>Pseudomonadota</taxon>
        <taxon>Betaproteobacteria</taxon>
        <taxon>Burkholderiales</taxon>
        <taxon>Burkholderiaceae</taxon>
        <taxon>Ralstonia</taxon>
    </lineage>
</organism>
<comment type="caution">
    <text evidence="1">The sequence shown here is derived from an EMBL/GenBank/DDBJ whole genome shotgun (WGS) entry which is preliminary data.</text>
</comment>
<accession>A0AAD2F1R4</accession>
<evidence type="ECO:0000313" key="3">
    <source>
        <dbReference type="Proteomes" id="UP001189756"/>
    </source>
</evidence>